<dbReference type="NCBIfam" id="TIGR00045">
    <property type="entry name" value="glycerate kinase"/>
    <property type="match status" value="1"/>
</dbReference>
<dbReference type="Gene3D" id="3.40.50.10350">
    <property type="entry name" value="Glycerate kinase, domain 1"/>
    <property type="match status" value="1"/>
</dbReference>
<dbReference type="Gene3D" id="3.90.1510.10">
    <property type="entry name" value="Glycerate kinase, domain 2"/>
    <property type="match status" value="1"/>
</dbReference>
<protein>
    <submittedName>
        <fullName evidence="5">Glycerate kinase</fullName>
    </submittedName>
</protein>
<evidence type="ECO:0000313" key="6">
    <source>
        <dbReference type="Proteomes" id="UP001206692"/>
    </source>
</evidence>
<comment type="caution">
    <text evidence="5">The sequence shown here is derived from an EMBL/GenBank/DDBJ whole genome shotgun (WGS) entry which is preliminary data.</text>
</comment>
<keyword evidence="6" id="KW-1185">Reference proteome</keyword>
<dbReference type="InterPro" id="IPR018197">
    <property type="entry name" value="Glycerate_kinase_RE-like"/>
</dbReference>
<sequence>MKIVIAIDSLKNSLTSVEAGRAVEAGVRKAYGSQPVQIVVKPLADGGEGTVEALVEGMNGKLCHAVVKGPLGEPVSCSYGYLPDTATAVIEMAGAAGLGLVPEDRRNPLYTTTYGVGQVMAKAIEGGIRHFIIGLGGSATSDCGVGMLQALGYVFRDAEGHVVGTGGLAVGDIASVDDSQVLPALKECTFDVACDVTNPLYGTLGAAAVFGPQKGASPADVKRLDDASRSFAAVTKAYKGQDYSQASGAGAAGGLGFAFLAYLQGRLRSGIQIVLDSIKLADVVADADYVITGEGRLDAQTAMGKAPIGVAKLAKQYGAKVIALAGCTTEDAGECNRQGIDAFFSIVDKAMPLQEAMDRDTAIGNMTRTAQQVFNLIRAVS</sequence>
<accession>A0ABT1STS4</accession>
<gene>
    <name evidence="5" type="ORF">NE675_06490</name>
</gene>
<dbReference type="SUPFAM" id="SSF110738">
    <property type="entry name" value="Glycerate kinase I"/>
    <property type="match status" value="1"/>
</dbReference>
<dbReference type="GO" id="GO:0016301">
    <property type="term" value="F:kinase activity"/>
    <property type="evidence" value="ECO:0007669"/>
    <property type="project" value="UniProtKB-KW"/>
</dbReference>
<comment type="similarity">
    <text evidence="1 4">Belongs to the glycerate kinase type-1 family.</text>
</comment>
<evidence type="ECO:0000256" key="2">
    <source>
        <dbReference type="ARBA" id="ARBA00022679"/>
    </source>
</evidence>
<evidence type="ECO:0000256" key="4">
    <source>
        <dbReference type="PIRNR" id="PIRNR006078"/>
    </source>
</evidence>
<dbReference type="RefSeq" id="WP_062412710.1">
    <property type="nucleotide sequence ID" value="NZ_JAJCIO010000008.1"/>
</dbReference>
<evidence type="ECO:0000256" key="1">
    <source>
        <dbReference type="ARBA" id="ARBA00006284"/>
    </source>
</evidence>
<dbReference type="InterPro" id="IPR018193">
    <property type="entry name" value="Glyc_kinase_flavodox-like_fold"/>
</dbReference>
<keyword evidence="3 4" id="KW-0418">Kinase</keyword>
<name>A0ABT1STS4_9FIRM</name>
<dbReference type="InterPro" id="IPR004381">
    <property type="entry name" value="Glycerate_kinase"/>
</dbReference>
<reference evidence="5 6" key="1">
    <citation type="submission" date="2022-06" db="EMBL/GenBank/DDBJ databases">
        <title>Isolation of gut microbiota from human fecal samples.</title>
        <authorList>
            <person name="Pamer E.G."/>
            <person name="Barat B."/>
            <person name="Waligurski E."/>
            <person name="Medina S."/>
            <person name="Paddock L."/>
            <person name="Mostad J."/>
        </authorList>
    </citation>
    <scope>NUCLEOTIDE SEQUENCE [LARGE SCALE GENOMIC DNA]</scope>
    <source>
        <strain evidence="5 6">DFI.1.1</strain>
    </source>
</reference>
<dbReference type="PIRSF" id="PIRSF006078">
    <property type="entry name" value="GlxK"/>
    <property type="match status" value="1"/>
</dbReference>
<evidence type="ECO:0000313" key="5">
    <source>
        <dbReference type="EMBL" id="MCQ5342680.1"/>
    </source>
</evidence>
<evidence type="ECO:0000256" key="3">
    <source>
        <dbReference type="ARBA" id="ARBA00022777"/>
    </source>
</evidence>
<dbReference type="PANTHER" id="PTHR21599:SF0">
    <property type="entry name" value="GLYCERATE KINASE"/>
    <property type="match status" value="1"/>
</dbReference>
<dbReference type="Proteomes" id="UP001206692">
    <property type="component" value="Unassembled WGS sequence"/>
</dbReference>
<dbReference type="EMBL" id="JANGEW010000010">
    <property type="protein sequence ID" value="MCQ5342680.1"/>
    <property type="molecule type" value="Genomic_DNA"/>
</dbReference>
<keyword evidence="2 4" id="KW-0808">Transferase</keyword>
<dbReference type="Pfam" id="PF02595">
    <property type="entry name" value="Gly_kinase"/>
    <property type="match status" value="1"/>
</dbReference>
<organism evidence="5 6">
    <name type="scientific">Megasphaera massiliensis</name>
    <dbReference type="NCBI Taxonomy" id="1232428"/>
    <lineage>
        <taxon>Bacteria</taxon>
        <taxon>Bacillati</taxon>
        <taxon>Bacillota</taxon>
        <taxon>Negativicutes</taxon>
        <taxon>Veillonellales</taxon>
        <taxon>Veillonellaceae</taxon>
        <taxon>Megasphaera</taxon>
    </lineage>
</organism>
<dbReference type="PANTHER" id="PTHR21599">
    <property type="entry name" value="GLYCERATE KINASE"/>
    <property type="match status" value="1"/>
</dbReference>
<proteinExistence type="inferred from homology"/>
<dbReference type="InterPro" id="IPR036129">
    <property type="entry name" value="Glycerate_kinase_sf"/>
</dbReference>